<evidence type="ECO:0000313" key="1">
    <source>
        <dbReference type="EMBL" id="GIX62350.1"/>
    </source>
</evidence>
<protein>
    <submittedName>
        <fullName evidence="1">TPR-like protein</fullName>
    </submittedName>
</protein>
<dbReference type="GeneID" id="94193831"/>
<organism evidence="1 2">
    <name type="scientific">Babesia caballi</name>
    <dbReference type="NCBI Taxonomy" id="5871"/>
    <lineage>
        <taxon>Eukaryota</taxon>
        <taxon>Sar</taxon>
        <taxon>Alveolata</taxon>
        <taxon>Apicomplexa</taxon>
        <taxon>Aconoidasida</taxon>
        <taxon>Piroplasmida</taxon>
        <taxon>Babesiidae</taxon>
        <taxon>Babesia</taxon>
    </lineage>
</organism>
<evidence type="ECO:0000313" key="2">
    <source>
        <dbReference type="Proteomes" id="UP001497744"/>
    </source>
</evidence>
<name>A0AAV4LR50_BABCB</name>
<sequence>MQDAVHVVQLHTPASRQVLQDPPLQPLQKAAQLRPVDPGVGAAVDDDGDLLEAELVPDLDRLPDADGNVHVAEAVALEVRHPLLLQLDDVVVRSDAALHHLDALAEEVDLLLEAQQRLAERDGQRAVQVPAFPAVDLVRLLLHHEDDVAAPEAGLLLAAALDDDAVPVRGAGLDDDVQVEVLYEVLLPALVASDARGVPYLLLQQHARAVLPRDDPELRPLAVRPLHLALLVVGAEPRDLQLDVDVAPVVQRVERHVNRVDQGLRPHRLLPGPPAAEPEEVGKDVVDVEAVVAAALVEAHQPREAALVVGLPLLRIVQYLVRLVDFLEPPSRVRVLADVGVVLLAQLQEGPPDVLRRGRLGDPEHLVQALLSREGVALGLLAEEPPGVCARDAECNRRQHEKASPHRCVGCSLGSEVRGCVISR</sequence>
<dbReference type="AlphaFoldDB" id="A0AAV4LR50"/>
<keyword evidence="2" id="KW-1185">Reference proteome</keyword>
<dbReference type="EMBL" id="BPLF01000001">
    <property type="protein sequence ID" value="GIX62350.1"/>
    <property type="molecule type" value="Genomic_DNA"/>
</dbReference>
<reference evidence="1 2" key="1">
    <citation type="submission" date="2021-06" db="EMBL/GenBank/DDBJ databases">
        <title>Genome sequence of Babesia caballi.</title>
        <authorList>
            <person name="Yamagishi J."/>
            <person name="Kidaka T."/>
            <person name="Ochi A."/>
        </authorList>
    </citation>
    <scope>NUCLEOTIDE SEQUENCE [LARGE SCALE GENOMIC DNA]</scope>
    <source>
        <strain evidence="1">USDA-D6B2</strain>
    </source>
</reference>
<dbReference type="Proteomes" id="UP001497744">
    <property type="component" value="Unassembled WGS sequence"/>
</dbReference>
<accession>A0AAV4LR50</accession>
<gene>
    <name evidence="1" type="ORF">BcabD6B2_17850</name>
</gene>
<comment type="caution">
    <text evidence="1">The sequence shown here is derived from an EMBL/GenBank/DDBJ whole genome shotgun (WGS) entry which is preliminary data.</text>
</comment>
<dbReference type="RefSeq" id="XP_067714419.1">
    <property type="nucleotide sequence ID" value="XM_067858318.1"/>
</dbReference>
<proteinExistence type="predicted"/>